<dbReference type="GO" id="GO:0004479">
    <property type="term" value="F:methionyl-tRNA formyltransferase activity"/>
    <property type="evidence" value="ECO:0007669"/>
    <property type="project" value="UniProtKB-EC"/>
</dbReference>
<accession>A0A381Y9F8</accession>
<dbReference type="EMBL" id="UINC01017618">
    <property type="protein sequence ID" value="SVA73251.1"/>
    <property type="molecule type" value="Genomic_DNA"/>
</dbReference>
<dbReference type="InterPro" id="IPR002376">
    <property type="entry name" value="Formyl_transf_N"/>
</dbReference>
<comment type="similarity">
    <text evidence="1">Belongs to the Fmt family.</text>
</comment>
<dbReference type="GO" id="GO:0005829">
    <property type="term" value="C:cytosol"/>
    <property type="evidence" value="ECO:0007669"/>
    <property type="project" value="TreeGrafter"/>
</dbReference>
<dbReference type="InterPro" id="IPR036477">
    <property type="entry name" value="Formyl_transf_N_sf"/>
</dbReference>
<evidence type="ECO:0000256" key="1">
    <source>
        <dbReference type="ARBA" id="ARBA00010699"/>
    </source>
</evidence>
<sequence length="306" mass="34641">MKEYRILFMGTAQFAVPSLIKLLDLNQDIVNVYSSPPKKANRGMEVTNSPVINFAQSKGLNYSHPDNLKDELEVKKIKELELDIIIVIAYGLIIPREILTIPKKGCFNLHGSLLPRWRGAAPIQRAIIEGDKKTGITFMKMNEELDTGDIVLSKEINIDINDNYQSLEHQLADLGADSFKEFLDFIETENSFIRQNNIHATYARKIEKAETKLNWEESAKKVIRRINAYSPNPGAWFEFKGKRIKILEASLSDKQGKAGTIVSDDLTIACGDQSIQPQKLKKEGKEETSLDNFLRGNKIEKGYVIQ</sequence>
<dbReference type="AlphaFoldDB" id="A0A381Y9F8"/>
<dbReference type="NCBIfam" id="TIGR00460">
    <property type="entry name" value="fmt"/>
    <property type="match status" value="1"/>
</dbReference>
<dbReference type="PANTHER" id="PTHR11138:SF5">
    <property type="entry name" value="METHIONYL-TRNA FORMYLTRANSFERASE, MITOCHONDRIAL"/>
    <property type="match status" value="1"/>
</dbReference>
<keyword evidence="3" id="KW-0808">Transferase</keyword>
<dbReference type="PANTHER" id="PTHR11138">
    <property type="entry name" value="METHIONYL-TRNA FORMYLTRANSFERASE"/>
    <property type="match status" value="1"/>
</dbReference>
<evidence type="ECO:0000256" key="4">
    <source>
        <dbReference type="ARBA" id="ARBA00022917"/>
    </source>
</evidence>
<evidence type="ECO:0000313" key="7">
    <source>
        <dbReference type="EMBL" id="SVA73251.1"/>
    </source>
</evidence>
<proteinExistence type="inferred from homology"/>
<dbReference type="SUPFAM" id="SSF53328">
    <property type="entry name" value="Formyltransferase"/>
    <property type="match status" value="1"/>
</dbReference>
<name>A0A381Y9F8_9ZZZZ</name>
<evidence type="ECO:0000256" key="2">
    <source>
        <dbReference type="ARBA" id="ARBA00012261"/>
    </source>
</evidence>
<keyword evidence="4" id="KW-0648">Protein biosynthesis</keyword>
<dbReference type="CDD" id="cd08704">
    <property type="entry name" value="Met_tRNA_FMT_C"/>
    <property type="match status" value="1"/>
</dbReference>
<dbReference type="InterPro" id="IPR011034">
    <property type="entry name" value="Formyl_transferase-like_C_sf"/>
</dbReference>
<dbReference type="CDD" id="cd08646">
    <property type="entry name" value="FMT_core_Met-tRNA-FMT_N"/>
    <property type="match status" value="1"/>
</dbReference>
<dbReference type="InterPro" id="IPR041711">
    <property type="entry name" value="Met-tRNA-FMT_N"/>
</dbReference>
<dbReference type="Pfam" id="PF00551">
    <property type="entry name" value="Formyl_trans_N"/>
    <property type="match status" value="1"/>
</dbReference>
<dbReference type="InterPro" id="IPR005793">
    <property type="entry name" value="Formyl_trans_C"/>
</dbReference>
<dbReference type="InterPro" id="IPR044135">
    <property type="entry name" value="Met-tRNA-FMT_C"/>
</dbReference>
<organism evidence="7">
    <name type="scientific">marine metagenome</name>
    <dbReference type="NCBI Taxonomy" id="408172"/>
    <lineage>
        <taxon>unclassified sequences</taxon>
        <taxon>metagenomes</taxon>
        <taxon>ecological metagenomes</taxon>
    </lineage>
</organism>
<evidence type="ECO:0000259" key="6">
    <source>
        <dbReference type="Pfam" id="PF02911"/>
    </source>
</evidence>
<feature type="domain" description="Formyl transferase C-terminal" evidence="6">
    <location>
        <begin position="205"/>
        <end position="297"/>
    </location>
</feature>
<evidence type="ECO:0000256" key="3">
    <source>
        <dbReference type="ARBA" id="ARBA00022679"/>
    </source>
</evidence>
<dbReference type="Pfam" id="PF02911">
    <property type="entry name" value="Formyl_trans_C"/>
    <property type="match status" value="1"/>
</dbReference>
<protein>
    <recommendedName>
        <fullName evidence="2">methionyl-tRNA formyltransferase</fullName>
        <ecNumber evidence="2">2.1.2.9</ecNumber>
    </recommendedName>
</protein>
<gene>
    <name evidence="7" type="ORF">METZ01_LOCUS126105</name>
</gene>
<reference evidence="7" key="1">
    <citation type="submission" date="2018-05" db="EMBL/GenBank/DDBJ databases">
        <authorList>
            <person name="Lanie J.A."/>
            <person name="Ng W.-L."/>
            <person name="Kazmierczak K.M."/>
            <person name="Andrzejewski T.M."/>
            <person name="Davidsen T.M."/>
            <person name="Wayne K.J."/>
            <person name="Tettelin H."/>
            <person name="Glass J.I."/>
            <person name="Rusch D."/>
            <person name="Podicherti R."/>
            <person name="Tsui H.-C.T."/>
            <person name="Winkler M.E."/>
        </authorList>
    </citation>
    <scope>NUCLEOTIDE SEQUENCE</scope>
</reference>
<dbReference type="InterPro" id="IPR005794">
    <property type="entry name" value="Fmt"/>
</dbReference>
<dbReference type="SUPFAM" id="SSF50486">
    <property type="entry name" value="FMT C-terminal domain-like"/>
    <property type="match status" value="1"/>
</dbReference>
<dbReference type="Gene3D" id="3.40.50.12230">
    <property type="match status" value="1"/>
</dbReference>
<feature type="domain" description="Formyl transferase N-terminal" evidence="5">
    <location>
        <begin position="5"/>
        <end position="177"/>
    </location>
</feature>
<dbReference type="HAMAP" id="MF_00182">
    <property type="entry name" value="Formyl_trans"/>
    <property type="match status" value="1"/>
</dbReference>
<dbReference type="EC" id="2.1.2.9" evidence="2"/>
<evidence type="ECO:0000259" key="5">
    <source>
        <dbReference type="Pfam" id="PF00551"/>
    </source>
</evidence>